<evidence type="ECO:0000313" key="2">
    <source>
        <dbReference type="Proteomes" id="UP000066624"/>
    </source>
</evidence>
<dbReference type="OrthoDB" id="5572853at2"/>
<keyword evidence="2" id="KW-1185">Reference proteome</keyword>
<dbReference type="RefSeq" id="WP_049725101.1">
    <property type="nucleotide sequence ID" value="NZ_CP012154.1"/>
</dbReference>
<proteinExistence type="predicted"/>
<dbReference type="KEGG" id="wma:WM2015_1088"/>
<dbReference type="STRING" id="1579979.WM2015_1088"/>
<gene>
    <name evidence="1" type="ORF">WM2015_1088</name>
</gene>
<sequence>MTRFSGALASILVLAASLFSSMANAQTPARFDFVFEDPASSAVTTGYVVFDLDLLPNPGFAGFLELPDPLVIDIQATVSGAAVGNGTYVLEDFTQIVWDTGDGTLDLSVGTQVVGQPLSGGVAWGDIPCIQDQGPMGIGGGCGDFNLFTNPLIVGPQAASGYDTQGVINTGPQGVEPFTLAANGGAGEPMVLTSFIRGSMGPTAPSFAVPTLSTGSIALFTLLMLMAGWLAVRLRG</sequence>
<dbReference type="AlphaFoldDB" id="A0A0K0XUV4"/>
<dbReference type="EMBL" id="CP012154">
    <property type="protein sequence ID" value="AKS41463.1"/>
    <property type="molecule type" value="Genomic_DNA"/>
</dbReference>
<name>A0A0K0XUV4_9GAMM</name>
<evidence type="ECO:0000313" key="1">
    <source>
        <dbReference type="EMBL" id="AKS41463.1"/>
    </source>
</evidence>
<protein>
    <submittedName>
        <fullName evidence="1">Uncharacterized protein</fullName>
    </submittedName>
</protein>
<organism evidence="1 2">
    <name type="scientific">Wenzhouxiangella marina</name>
    <dbReference type="NCBI Taxonomy" id="1579979"/>
    <lineage>
        <taxon>Bacteria</taxon>
        <taxon>Pseudomonadati</taxon>
        <taxon>Pseudomonadota</taxon>
        <taxon>Gammaproteobacteria</taxon>
        <taxon>Chromatiales</taxon>
        <taxon>Wenzhouxiangellaceae</taxon>
        <taxon>Wenzhouxiangella</taxon>
    </lineage>
</organism>
<dbReference type="Proteomes" id="UP000066624">
    <property type="component" value="Chromosome"/>
</dbReference>
<accession>A0A0K0XUV4</accession>
<reference evidence="1 2" key="1">
    <citation type="submission" date="2015-07" db="EMBL/GenBank/DDBJ databases">
        <authorList>
            <person name="Noorani M."/>
        </authorList>
    </citation>
    <scope>NUCLEOTIDE SEQUENCE [LARGE SCALE GENOMIC DNA]</scope>
    <source>
        <strain evidence="1 2">KCTC 42284</strain>
    </source>
</reference>